<keyword evidence="3" id="KW-0813">Transport</keyword>
<feature type="transmembrane region" description="Helical" evidence="9">
    <location>
        <begin position="105"/>
        <end position="124"/>
    </location>
</feature>
<evidence type="ECO:0000313" key="13">
    <source>
        <dbReference type="Proteomes" id="UP000799770"/>
    </source>
</evidence>
<dbReference type="Pfam" id="PF02383">
    <property type="entry name" value="Syja_N"/>
    <property type="match status" value="1"/>
</dbReference>
<feature type="transmembrane region" description="Helical" evidence="9">
    <location>
        <begin position="144"/>
        <end position="163"/>
    </location>
</feature>
<dbReference type="InterPro" id="IPR011701">
    <property type="entry name" value="MFS"/>
</dbReference>
<feature type="region of interest" description="Disordered" evidence="8">
    <location>
        <begin position="621"/>
        <end position="735"/>
    </location>
</feature>
<evidence type="ECO:0000256" key="9">
    <source>
        <dbReference type="SAM" id="Phobius"/>
    </source>
</evidence>
<feature type="domain" description="Major facilitator superfamily (MFS) profile" evidence="11">
    <location>
        <begin position="105"/>
        <end position="534"/>
    </location>
</feature>
<feature type="transmembrane region" description="Helical" evidence="9">
    <location>
        <begin position="414"/>
        <end position="434"/>
    </location>
</feature>
<feature type="compositionally biased region" description="Acidic residues" evidence="8">
    <location>
        <begin position="32"/>
        <end position="44"/>
    </location>
</feature>
<feature type="transmembrane region" description="Helical" evidence="9">
    <location>
        <begin position="170"/>
        <end position="189"/>
    </location>
</feature>
<feature type="compositionally biased region" description="Basic and acidic residues" evidence="8">
    <location>
        <begin position="1585"/>
        <end position="1598"/>
    </location>
</feature>
<feature type="compositionally biased region" description="Basic and acidic residues" evidence="8">
    <location>
        <begin position="621"/>
        <end position="639"/>
    </location>
</feature>
<gene>
    <name evidence="12" type="ORF">BDV96DRAFT_640832</name>
</gene>
<keyword evidence="4 9" id="KW-0812">Transmembrane</keyword>
<keyword evidence="6 9" id="KW-1133">Transmembrane helix</keyword>
<feature type="region of interest" description="Disordered" evidence="8">
    <location>
        <begin position="1611"/>
        <end position="1631"/>
    </location>
</feature>
<keyword evidence="7 9" id="KW-0472">Membrane</keyword>
<feature type="region of interest" description="Disordered" evidence="8">
    <location>
        <begin position="1585"/>
        <end position="1604"/>
    </location>
</feature>
<evidence type="ECO:0000256" key="4">
    <source>
        <dbReference type="ARBA" id="ARBA00022692"/>
    </source>
</evidence>
<dbReference type="GO" id="GO:0022857">
    <property type="term" value="F:transmembrane transporter activity"/>
    <property type="evidence" value="ECO:0007669"/>
    <property type="project" value="InterPro"/>
</dbReference>
<feature type="region of interest" description="Disordered" evidence="8">
    <location>
        <begin position="1393"/>
        <end position="1453"/>
    </location>
</feature>
<feature type="transmembrane region" description="Helical" evidence="9">
    <location>
        <begin position="380"/>
        <end position="402"/>
    </location>
</feature>
<evidence type="ECO:0000259" key="10">
    <source>
        <dbReference type="PROSITE" id="PS50275"/>
    </source>
</evidence>
<dbReference type="EMBL" id="ML977312">
    <property type="protein sequence ID" value="KAF2121440.1"/>
    <property type="molecule type" value="Genomic_DNA"/>
</dbReference>
<evidence type="ECO:0000256" key="3">
    <source>
        <dbReference type="ARBA" id="ARBA00022448"/>
    </source>
</evidence>
<feature type="transmembrane region" description="Helical" evidence="9">
    <location>
        <begin position="231"/>
        <end position="251"/>
    </location>
</feature>
<feature type="transmembrane region" description="Helical" evidence="9">
    <location>
        <begin position="477"/>
        <end position="497"/>
    </location>
</feature>
<feature type="transmembrane region" description="Helical" evidence="9">
    <location>
        <begin position="446"/>
        <end position="465"/>
    </location>
</feature>
<dbReference type="Gene3D" id="1.20.1250.20">
    <property type="entry name" value="MFS general substrate transporter like domains"/>
    <property type="match status" value="2"/>
</dbReference>
<accession>A0A6A5ZP20</accession>
<evidence type="ECO:0000256" key="6">
    <source>
        <dbReference type="ARBA" id="ARBA00022989"/>
    </source>
</evidence>
<dbReference type="Proteomes" id="UP000799770">
    <property type="component" value="Unassembled WGS sequence"/>
</dbReference>
<feature type="compositionally biased region" description="Polar residues" evidence="8">
    <location>
        <begin position="16"/>
        <end position="29"/>
    </location>
</feature>
<feature type="compositionally biased region" description="Basic and acidic residues" evidence="8">
    <location>
        <begin position="1612"/>
        <end position="1622"/>
    </location>
</feature>
<evidence type="ECO:0000259" key="11">
    <source>
        <dbReference type="PROSITE" id="PS50850"/>
    </source>
</evidence>
<feature type="compositionally biased region" description="Basic and acidic residues" evidence="8">
    <location>
        <begin position="45"/>
        <end position="60"/>
    </location>
</feature>
<feature type="transmembrane region" description="Helical" evidence="9">
    <location>
        <begin position="503"/>
        <end position="529"/>
    </location>
</feature>
<dbReference type="PROSITE" id="PS50850">
    <property type="entry name" value="MFS"/>
    <property type="match status" value="1"/>
</dbReference>
<dbReference type="OrthoDB" id="405996at2759"/>
<feature type="transmembrane region" description="Helical" evidence="9">
    <location>
        <begin position="263"/>
        <end position="285"/>
    </location>
</feature>
<dbReference type="InterPro" id="IPR002013">
    <property type="entry name" value="SAC_dom"/>
</dbReference>
<keyword evidence="5" id="KW-0378">Hydrolase</keyword>
<evidence type="ECO:0000256" key="1">
    <source>
        <dbReference type="ARBA" id="ARBA00004141"/>
    </source>
</evidence>
<feature type="region of interest" description="Disordered" evidence="8">
    <location>
        <begin position="1651"/>
        <end position="1670"/>
    </location>
</feature>
<proteinExistence type="predicted"/>
<dbReference type="PANTHER" id="PTHR45738:SF5">
    <property type="entry name" value="POLYPHOSPHOINOSITIDE PHOSPHATASE"/>
    <property type="match status" value="1"/>
</dbReference>
<evidence type="ECO:0000313" key="12">
    <source>
        <dbReference type="EMBL" id="KAF2121440.1"/>
    </source>
</evidence>
<evidence type="ECO:0000256" key="5">
    <source>
        <dbReference type="ARBA" id="ARBA00022801"/>
    </source>
</evidence>
<dbReference type="FunFam" id="1.20.1250.20:FF:000013">
    <property type="entry name" value="MFS general substrate transporter"/>
    <property type="match status" value="1"/>
</dbReference>
<feature type="compositionally biased region" description="Basic and acidic residues" evidence="8">
    <location>
        <begin position="655"/>
        <end position="665"/>
    </location>
</feature>
<evidence type="ECO:0000256" key="2">
    <source>
        <dbReference type="ARBA" id="ARBA00004308"/>
    </source>
</evidence>
<organism evidence="12 13">
    <name type="scientific">Lophiotrema nucula</name>
    <dbReference type="NCBI Taxonomy" id="690887"/>
    <lineage>
        <taxon>Eukaryota</taxon>
        <taxon>Fungi</taxon>
        <taxon>Dikarya</taxon>
        <taxon>Ascomycota</taxon>
        <taxon>Pezizomycotina</taxon>
        <taxon>Dothideomycetes</taxon>
        <taxon>Pleosporomycetidae</taxon>
        <taxon>Pleosporales</taxon>
        <taxon>Lophiotremataceae</taxon>
        <taxon>Lophiotrema</taxon>
    </lineage>
</organism>
<feature type="compositionally biased region" description="Polar residues" evidence="8">
    <location>
        <begin position="666"/>
        <end position="682"/>
    </location>
</feature>
<dbReference type="GO" id="GO:0016020">
    <property type="term" value="C:membrane"/>
    <property type="evidence" value="ECO:0007669"/>
    <property type="project" value="UniProtKB-SubCell"/>
</dbReference>
<dbReference type="Pfam" id="PF07690">
    <property type="entry name" value="MFS_1"/>
    <property type="match status" value="1"/>
</dbReference>
<feature type="region of interest" description="Disordered" evidence="8">
    <location>
        <begin position="1"/>
        <end position="75"/>
    </location>
</feature>
<dbReference type="InterPro" id="IPR020846">
    <property type="entry name" value="MFS_dom"/>
</dbReference>
<dbReference type="SUPFAM" id="SSF103473">
    <property type="entry name" value="MFS general substrate transporter"/>
    <property type="match status" value="1"/>
</dbReference>
<sequence>MSALSSSPEPLRKANESASQSTDDGSTRLTPDEDEDDLPMIGEDDTYKLKPIASRDHLGVPDDGQGEGAGLLPSPRRFSLGSVQSFELYTPDEERTVLRKLDRRLVGFMALLYCLSFLDRSNIGNARIAGLARDLKLNSDQYEWLLWAFYISYIAFEWMTLMYRIVPPHIYISLCILSWGIIASIQALATSFSFLLVLRFLLGVGEAAFGPGVPFYLSFFFRRNELAFRTGLFISASPLSASFAGALAWLITKVGEHGPLSPWRLLFLIEGFPSVLIAVWAWEFIPDGPGSAKWLTPRQREVAILRLRQEKESDEEDLLGEKHTSSASGRRGVNFREVLQALKDPNCYLTAFMFFSCNIAFSSMPVFLPTIIRDMGHSSLTAQALSAPPYLFSFVVVIATAYISDKYQTRSTAIIFHSILATLGYTTIALSGYYASTNTTIKYLALYPAAAGFFSCITIIITWTINNQESDSKKGTGMAILNVIGQCGPLVGTSIFPEEDGPFYVKGMSLCALFMLFVGILATILRFVLKAQNKRIQRELSSGEYAGIPLQEGEQSQILEDLREYVFALLVVKEDWSGLVRLESDPMLSLMTCALTHAKTGIMAPKRASATPFTTFRLRETLSMESSKSRPPAEVDERPSSIASKATPVESQDSDQEKDTADSDRTSIGTESAVTTINNEAPVNTFKPEADLEKAPGLPRGETESMKFDGEDEEPVPTSFQRSSSPGVMKRNKNAGYGKVGEDSILRMHKYSLYETSTRFYLIGTDVMDRHYRLLKIDRTAPPGHLNIFEDDIVYDKREMDQLLNAIDDGNKATGGIKLKVTSWGLLGFIRFTEAYYMLLVTKRAQVAMLGGHYIYQVDGTELIPLTTGSSSRFQKDRNPEEARFLNILSNLDLTRSFYFSYSYNITRSLQQNIIRERTALNEGLQKPKEDFQDMFAWNNHLLAPARTALRNVYDWCHPIIHGYVDQATLDVFGRRVFITIIARRSRFFAGARFLKRGANDLGYVANDVETEQILSEALTTSFHAPGPRLFASPTYTSYVQHRGSIPLYWTQDNTGVTPKPDIDVNLIDPFFSASALHFDDLFKRYGAPIYVLNLIKARERTPRESKLLSEYQNAIKYLNQSLPEDKKILYEAFDMARASKTRGQDVIGTLENLAEKVLRKTGFFHNGDSNFDEPQVQNGVARTNCIDCLDRTNACQFVVGKRALGRQLQALGVISKNTVDYDSDCVDIFTHMFHGHGDAIAIQYGGSHLVNTMATYRKLNHWQSSSRDMVESFKRYYHNSFLDSQRQEAYNLFLGNYIFAQGQPMLWDLTTDYYLHHEDPRSWLNKERRNYISWYTPSHLELRTLPPAVNTETRPNEVSEHDDYWLEYYRPLAISSFLKIFIFRLNSPARQPQEKVFPPRDQNVSPFVVRKKQQDQESPSKNTKKAGRKLVTIVDPSSETESKRKESGWTHRRRDLHLQVPDNGSPMKQSILLNSPYEPYMPNSAPPVGGHYPRLTTSISASTGWSSSTSRNFKPADKALQTQWTLGQFYDNSLNPSVTVAEEDEYQRYIEHPLNLPLVVSTEAPSADDPSALEFHEYLHKHEEAAKQEETAHRDSDAFSLRPGTANTYFEKADRATRDADNTSIRSNYSRPTSAAGFSINIPFSHHHTPSYPSISHSHSTSTSSHLTHASNVRHPQFVDQDFAIPDEVVDPLAEEFGEYLKVADNPLDVLEDDGGKKRYKAYRQWLKGKSFFKQSKVDPEWREAGMLGR</sequence>
<feature type="compositionally biased region" description="Basic and acidic residues" evidence="8">
    <location>
        <begin position="1441"/>
        <end position="1450"/>
    </location>
</feature>
<evidence type="ECO:0000256" key="7">
    <source>
        <dbReference type="ARBA" id="ARBA00023136"/>
    </source>
</evidence>
<dbReference type="GO" id="GO:0046856">
    <property type="term" value="P:phosphatidylinositol dephosphorylation"/>
    <property type="evidence" value="ECO:0007669"/>
    <property type="project" value="InterPro"/>
</dbReference>
<dbReference type="PANTHER" id="PTHR45738">
    <property type="entry name" value="POLYPHOSPHOINOSITIDE PHOSPHATASE"/>
    <property type="match status" value="1"/>
</dbReference>
<comment type="subcellular location">
    <subcellularLocation>
        <location evidence="2">Endomembrane system</location>
    </subcellularLocation>
    <subcellularLocation>
        <location evidence="1">Membrane</location>
        <topology evidence="1">Multi-pass membrane protein</topology>
    </subcellularLocation>
</comment>
<protein>
    <submittedName>
        <fullName evidence="12">SacI homology domain-containing protein</fullName>
    </submittedName>
</protein>
<evidence type="ECO:0000256" key="8">
    <source>
        <dbReference type="SAM" id="MobiDB-lite"/>
    </source>
</evidence>
<reference evidence="12" key="1">
    <citation type="journal article" date="2020" name="Stud. Mycol.">
        <title>101 Dothideomycetes genomes: a test case for predicting lifestyles and emergence of pathogens.</title>
        <authorList>
            <person name="Haridas S."/>
            <person name="Albert R."/>
            <person name="Binder M."/>
            <person name="Bloem J."/>
            <person name="Labutti K."/>
            <person name="Salamov A."/>
            <person name="Andreopoulos B."/>
            <person name="Baker S."/>
            <person name="Barry K."/>
            <person name="Bills G."/>
            <person name="Bluhm B."/>
            <person name="Cannon C."/>
            <person name="Castanera R."/>
            <person name="Culley D."/>
            <person name="Daum C."/>
            <person name="Ezra D."/>
            <person name="Gonzalez J."/>
            <person name="Henrissat B."/>
            <person name="Kuo A."/>
            <person name="Liang C."/>
            <person name="Lipzen A."/>
            <person name="Lutzoni F."/>
            <person name="Magnuson J."/>
            <person name="Mondo S."/>
            <person name="Nolan M."/>
            <person name="Ohm R."/>
            <person name="Pangilinan J."/>
            <person name="Park H.-J."/>
            <person name="Ramirez L."/>
            <person name="Alfaro M."/>
            <person name="Sun H."/>
            <person name="Tritt A."/>
            <person name="Yoshinaga Y."/>
            <person name="Zwiers L.-H."/>
            <person name="Turgeon B."/>
            <person name="Goodwin S."/>
            <person name="Spatafora J."/>
            <person name="Crous P."/>
            <person name="Grigoriev I."/>
        </authorList>
    </citation>
    <scope>NUCLEOTIDE SEQUENCE</scope>
    <source>
        <strain evidence="12">CBS 627.86</strain>
    </source>
</reference>
<dbReference type="InterPro" id="IPR036259">
    <property type="entry name" value="MFS_trans_sf"/>
</dbReference>
<dbReference type="FunFam" id="1.20.1250.20:FF:000018">
    <property type="entry name" value="MFS transporter permease"/>
    <property type="match status" value="1"/>
</dbReference>
<dbReference type="GO" id="GO:0043813">
    <property type="term" value="F:phosphatidylinositol-3,5-bisphosphate 5-phosphatase activity"/>
    <property type="evidence" value="ECO:0007669"/>
    <property type="project" value="InterPro"/>
</dbReference>
<dbReference type="PROSITE" id="PS50275">
    <property type="entry name" value="SAC"/>
    <property type="match status" value="1"/>
</dbReference>
<dbReference type="GO" id="GO:0012505">
    <property type="term" value="C:endomembrane system"/>
    <property type="evidence" value="ECO:0007669"/>
    <property type="project" value="UniProtKB-SubCell"/>
</dbReference>
<feature type="transmembrane region" description="Helical" evidence="9">
    <location>
        <begin position="346"/>
        <end position="368"/>
    </location>
</feature>
<feature type="transmembrane region" description="Helical" evidence="9">
    <location>
        <begin position="195"/>
        <end position="219"/>
    </location>
</feature>
<name>A0A6A5ZP20_9PLEO</name>
<feature type="domain" description="SAC" evidence="10">
    <location>
        <begin position="889"/>
        <end position="1247"/>
    </location>
</feature>
<dbReference type="InterPro" id="IPR043573">
    <property type="entry name" value="Fig4-like"/>
</dbReference>
<keyword evidence="13" id="KW-1185">Reference proteome</keyword>